<reference evidence="1" key="1">
    <citation type="submission" date="2017-05" db="UniProtKB">
        <authorList>
            <consortium name="EnsemblMetazoa"/>
        </authorList>
    </citation>
    <scope>IDENTIFICATION</scope>
</reference>
<dbReference type="EnsemblMetazoa" id="Aqu2.1.14302_001">
    <property type="protein sequence ID" value="Aqu2.1.14302_001"/>
    <property type="gene ID" value="Aqu2.1.14302"/>
</dbReference>
<evidence type="ECO:0000313" key="1">
    <source>
        <dbReference type="EnsemblMetazoa" id="Aqu2.1.14302_001"/>
    </source>
</evidence>
<dbReference type="InParanoid" id="A0A1X7THW2"/>
<dbReference type="AlphaFoldDB" id="A0A1X7THW2"/>
<accession>A0A1X7THW2</accession>
<organism evidence="1">
    <name type="scientific">Amphimedon queenslandica</name>
    <name type="common">Sponge</name>
    <dbReference type="NCBI Taxonomy" id="400682"/>
    <lineage>
        <taxon>Eukaryota</taxon>
        <taxon>Metazoa</taxon>
        <taxon>Porifera</taxon>
        <taxon>Demospongiae</taxon>
        <taxon>Heteroscleromorpha</taxon>
        <taxon>Haplosclerida</taxon>
        <taxon>Niphatidae</taxon>
        <taxon>Amphimedon</taxon>
    </lineage>
</organism>
<name>A0A1X7THW2_AMPQE</name>
<sequence length="29" mass="3315">LGAIYEKGNHAVKYLRAVNFPDLMGNIYF</sequence>
<protein>
    <submittedName>
        <fullName evidence="1">Uncharacterized protein</fullName>
    </submittedName>
</protein>
<proteinExistence type="predicted"/>